<dbReference type="EMBL" id="GU943137">
    <property type="protein sequence ID" value="ADD96405.1"/>
    <property type="molecule type" value="Genomic_DNA"/>
</dbReference>
<evidence type="ECO:0000313" key="3">
    <source>
        <dbReference type="EMBL" id="ADD96405.1"/>
    </source>
</evidence>
<comment type="similarity">
    <text evidence="1">Belongs to the NAD(P)-dependent epimerase/dehydratase family.</text>
</comment>
<dbReference type="InterPro" id="IPR001509">
    <property type="entry name" value="Epimerase_deHydtase"/>
</dbReference>
<sequence length="392" mass="43753">MAVRAGPQKKVLVTGAAGFIGSHVAEFTVDVLGWKTIAVDDLSGGFQQNIPKNATFVEVDLKRPAAVAALFKQHGPFDYVYHLAAYAAEGLSHFIRRFNYRNNLEASVSLINQCVLNKVKTVVFTSSIASYGAPEIRPFIEETPQQPEDPYGISKLAVEFDLKAAHKMFGLEFVVFWPHNVYGPRQSIADKFRNAIAIFMNQIMHNEPITIFGNGEQQSSFTYIDDVAPFIAISPEVPEAKQQGFFVGSDKYYTINEVAKQTAKAMSSQFRVNHLEARKEVVDAWASHDKLRCFFNPPPPVTLDVGLARTAEYAKSIGSFEPTGFTDIEVWEHMPASWVTALKKWEENAPPKTEHMRHSTHGLRGHRMHNIPGSLIGGHSEQVTAIQKEQSY</sequence>
<dbReference type="PANTHER" id="PTHR43000">
    <property type="entry name" value="DTDP-D-GLUCOSE 4,6-DEHYDRATASE-RELATED"/>
    <property type="match status" value="1"/>
</dbReference>
<evidence type="ECO:0000256" key="1">
    <source>
        <dbReference type="ARBA" id="ARBA00007637"/>
    </source>
</evidence>
<reference evidence="3" key="1">
    <citation type="journal article" date="2010" name="ISME J.">
        <title>Metagenome of the Mediterranean deep chlorophyll maximum studied by direct and fosmid library 454 pyrosequencing.</title>
        <authorList>
            <person name="Ghai R."/>
            <person name="Martin-Cuadrado A.B."/>
            <person name="Molto A.G."/>
            <person name="Heredia I.G."/>
            <person name="Cabrera R."/>
            <person name="Martin J."/>
            <person name="Verdu M."/>
            <person name="Deschamps P."/>
            <person name="Moreira D."/>
            <person name="Lopez-Garcia P."/>
            <person name="Mira A."/>
            <person name="Rodriguez-Valera F."/>
        </authorList>
    </citation>
    <scope>NUCLEOTIDE SEQUENCE</scope>
</reference>
<dbReference type="Pfam" id="PF01370">
    <property type="entry name" value="Epimerase"/>
    <property type="match status" value="1"/>
</dbReference>
<protein>
    <submittedName>
        <fullName evidence="3">UDP glucose 4 epimerase putative</fullName>
    </submittedName>
</protein>
<dbReference type="AlphaFoldDB" id="D6PL04"/>
<organism evidence="3">
    <name type="scientific">uncultured organism MedDCM-OCT-S09-C234</name>
    <dbReference type="NCBI Taxonomy" id="743648"/>
    <lineage>
        <taxon>unclassified sequences</taxon>
        <taxon>environmental samples</taxon>
    </lineage>
</organism>
<accession>D6PL04</accession>
<name>D6PL04_9ZZZZ</name>
<dbReference type="SUPFAM" id="SSF51735">
    <property type="entry name" value="NAD(P)-binding Rossmann-fold domains"/>
    <property type="match status" value="1"/>
</dbReference>
<proteinExistence type="inferred from homology"/>
<dbReference type="InterPro" id="IPR036291">
    <property type="entry name" value="NAD(P)-bd_dom_sf"/>
</dbReference>
<dbReference type="Gene3D" id="3.40.50.720">
    <property type="entry name" value="NAD(P)-binding Rossmann-like Domain"/>
    <property type="match status" value="1"/>
</dbReference>
<evidence type="ECO:0000259" key="2">
    <source>
        <dbReference type="Pfam" id="PF01370"/>
    </source>
</evidence>
<feature type="domain" description="NAD-dependent epimerase/dehydratase" evidence="2">
    <location>
        <begin position="11"/>
        <end position="240"/>
    </location>
</feature>